<dbReference type="EMBL" id="JANBPY010001007">
    <property type="protein sequence ID" value="KAJ1962165.1"/>
    <property type="molecule type" value="Genomic_DNA"/>
</dbReference>
<feature type="compositionally biased region" description="Acidic residues" evidence="1">
    <location>
        <begin position="173"/>
        <end position="192"/>
    </location>
</feature>
<organism evidence="3 4">
    <name type="scientific">Dispira parvispora</name>
    <dbReference type="NCBI Taxonomy" id="1520584"/>
    <lineage>
        <taxon>Eukaryota</taxon>
        <taxon>Fungi</taxon>
        <taxon>Fungi incertae sedis</taxon>
        <taxon>Zoopagomycota</taxon>
        <taxon>Kickxellomycotina</taxon>
        <taxon>Dimargaritomycetes</taxon>
        <taxon>Dimargaritales</taxon>
        <taxon>Dimargaritaceae</taxon>
        <taxon>Dispira</taxon>
    </lineage>
</organism>
<evidence type="ECO:0000313" key="4">
    <source>
        <dbReference type="Proteomes" id="UP001150925"/>
    </source>
</evidence>
<feature type="chain" id="PRO_5040787521" evidence="2">
    <location>
        <begin position="21"/>
        <end position="219"/>
    </location>
</feature>
<evidence type="ECO:0000256" key="1">
    <source>
        <dbReference type="SAM" id="MobiDB-lite"/>
    </source>
</evidence>
<keyword evidence="2" id="KW-0732">Signal</keyword>
<dbReference type="AlphaFoldDB" id="A0A9W8E2R4"/>
<proteinExistence type="predicted"/>
<dbReference type="Proteomes" id="UP001150925">
    <property type="component" value="Unassembled WGS sequence"/>
</dbReference>
<dbReference type="OrthoDB" id="10530254at2759"/>
<evidence type="ECO:0000313" key="3">
    <source>
        <dbReference type="EMBL" id="KAJ1962165.1"/>
    </source>
</evidence>
<comment type="caution">
    <text evidence="3">The sequence shown here is derived from an EMBL/GenBank/DDBJ whole genome shotgun (WGS) entry which is preliminary data.</text>
</comment>
<reference evidence="3" key="1">
    <citation type="submission" date="2022-07" db="EMBL/GenBank/DDBJ databases">
        <title>Phylogenomic reconstructions and comparative analyses of Kickxellomycotina fungi.</title>
        <authorList>
            <person name="Reynolds N.K."/>
            <person name="Stajich J.E."/>
            <person name="Barry K."/>
            <person name="Grigoriev I.V."/>
            <person name="Crous P."/>
            <person name="Smith M.E."/>
        </authorList>
    </citation>
    <scope>NUCLEOTIDE SEQUENCE</scope>
    <source>
        <strain evidence="3">RSA 1196</strain>
    </source>
</reference>
<gene>
    <name evidence="3" type="ORF">IWQ62_003619</name>
</gene>
<feature type="compositionally biased region" description="Low complexity" evidence="1">
    <location>
        <begin position="116"/>
        <end position="134"/>
    </location>
</feature>
<feature type="region of interest" description="Disordered" evidence="1">
    <location>
        <begin position="103"/>
        <end position="198"/>
    </location>
</feature>
<evidence type="ECO:0000256" key="2">
    <source>
        <dbReference type="SAM" id="SignalP"/>
    </source>
</evidence>
<feature type="compositionally biased region" description="Polar residues" evidence="1">
    <location>
        <begin position="149"/>
        <end position="158"/>
    </location>
</feature>
<sequence>MSPTLLRSLVLALLAGMAVADLPSSVKHCMDKECGSGSFDCGSKCLGLTRAQMEDDNDCRSDCLVDSSTTDSMDTCYKGCDIRLQQHMDYPIDEVMAYMESAGSDSADSDLDDILDSSTTSSSTASPATSSSAAHPSGQLVGDDGGSESHATGCSATRSSSKKKGGSSKMSDDESDDCKDSGDGGDDDDDDNSNSGVASTMSAFSVSVGLAFAALAYQL</sequence>
<name>A0A9W8E2R4_9FUNG</name>
<keyword evidence="4" id="KW-1185">Reference proteome</keyword>
<feature type="signal peptide" evidence="2">
    <location>
        <begin position="1"/>
        <end position="20"/>
    </location>
</feature>
<protein>
    <submittedName>
        <fullName evidence="3">Uncharacterized protein</fullName>
    </submittedName>
</protein>
<accession>A0A9W8E2R4</accession>